<sequence length="206" mass="23478">MSSFIRIFCVFTVCLLTASCGRMVKEEAYLDAESTPKLKPAEDQDLPRTSNNLSIPEVTASGSNVSPDSKPPEMAFARKRSEDENVVIIESQGMPTIEIFNEKDAWDLMTGDHGYNWLLLDEDKENCQATFRFYDPITEEVESKNFLKRLFSINSNYVDRSGDYLLTCLKLPQKQQIWLQTTDFQAPSSYVVDDLFTHIFEAATTE</sequence>
<proteinExistence type="predicted"/>
<feature type="region of interest" description="Disordered" evidence="1">
    <location>
        <begin position="32"/>
        <end position="73"/>
    </location>
</feature>
<evidence type="ECO:0000313" key="3">
    <source>
        <dbReference type="Proteomes" id="UP001595533"/>
    </source>
</evidence>
<feature type="compositionally biased region" description="Basic and acidic residues" evidence="1">
    <location>
        <begin position="32"/>
        <end position="46"/>
    </location>
</feature>
<name>A0ABV7JB69_9GAMM</name>
<feature type="compositionally biased region" description="Polar residues" evidence="1">
    <location>
        <begin position="47"/>
        <end position="67"/>
    </location>
</feature>
<evidence type="ECO:0000313" key="2">
    <source>
        <dbReference type="EMBL" id="MFC3195364.1"/>
    </source>
</evidence>
<dbReference type="Proteomes" id="UP001595533">
    <property type="component" value="Unassembled WGS sequence"/>
</dbReference>
<evidence type="ECO:0000256" key="1">
    <source>
        <dbReference type="SAM" id="MobiDB-lite"/>
    </source>
</evidence>
<dbReference type="RefSeq" id="WP_077413025.1">
    <property type="nucleotide sequence ID" value="NZ_JBHRTS010000008.1"/>
</dbReference>
<reference evidence="3" key="1">
    <citation type="journal article" date="2019" name="Int. J. Syst. Evol. Microbiol.">
        <title>The Global Catalogue of Microorganisms (GCM) 10K type strain sequencing project: providing services to taxonomists for standard genome sequencing and annotation.</title>
        <authorList>
            <consortium name="The Broad Institute Genomics Platform"/>
            <consortium name="The Broad Institute Genome Sequencing Center for Infectious Disease"/>
            <person name="Wu L."/>
            <person name="Ma J."/>
        </authorList>
    </citation>
    <scope>NUCLEOTIDE SEQUENCE [LARGE SCALE GENOMIC DNA]</scope>
    <source>
        <strain evidence="3">KCTC 42953</strain>
    </source>
</reference>
<keyword evidence="3" id="KW-1185">Reference proteome</keyword>
<accession>A0ABV7JB69</accession>
<comment type="caution">
    <text evidence="2">The sequence shown here is derived from an EMBL/GenBank/DDBJ whole genome shotgun (WGS) entry which is preliminary data.</text>
</comment>
<dbReference type="PROSITE" id="PS51257">
    <property type="entry name" value="PROKAR_LIPOPROTEIN"/>
    <property type="match status" value="1"/>
</dbReference>
<organism evidence="2 3">
    <name type="scientific">Marinicella sediminis</name>
    <dbReference type="NCBI Taxonomy" id="1792834"/>
    <lineage>
        <taxon>Bacteria</taxon>
        <taxon>Pseudomonadati</taxon>
        <taxon>Pseudomonadota</taxon>
        <taxon>Gammaproteobacteria</taxon>
        <taxon>Lysobacterales</taxon>
        <taxon>Marinicellaceae</taxon>
        <taxon>Marinicella</taxon>
    </lineage>
</organism>
<dbReference type="EMBL" id="JBHRTS010000008">
    <property type="protein sequence ID" value="MFC3195364.1"/>
    <property type="molecule type" value="Genomic_DNA"/>
</dbReference>
<gene>
    <name evidence="2" type="ORF">ACFODZ_14010</name>
</gene>
<evidence type="ECO:0008006" key="4">
    <source>
        <dbReference type="Google" id="ProtNLM"/>
    </source>
</evidence>
<protein>
    <recommendedName>
        <fullName evidence="4">Lipoprotein</fullName>
    </recommendedName>
</protein>